<dbReference type="PANTHER" id="PTHR19879">
    <property type="entry name" value="TRANSCRIPTION INITIATION FACTOR TFIID"/>
    <property type="match status" value="1"/>
</dbReference>
<dbReference type="EMBL" id="JBFTWV010000341">
    <property type="protein sequence ID" value="KAL2782710.1"/>
    <property type="molecule type" value="Genomic_DNA"/>
</dbReference>
<dbReference type="SUPFAM" id="SSF50978">
    <property type="entry name" value="WD40 repeat-like"/>
    <property type="match status" value="1"/>
</dbReference>
<keyword evidence="2" id="KW-1185">Reference proteome</keyword>
<dbReference type="PANTHER" id="PTHR19879:SF9">
    <property type="entry name" value="TRANSCRIPTION INITIATION FACTOR TFIID SUBUNIT 5"/>
    <property type="match status" value="1"/>
</dbReference>
<sequence length="156" mass="17601">MWNPVEGVLLWAIKSLEYGPMVKSVTFSPDNLLLASTHHSEVIKLQDASNGRLKQELRISYDHEFISPDGRRLASSTTTGVQIWNLDDYSLTEDLQCGWCFHSSVVFAPDGHCLAAGFGNKKIKIWDSTEKLRDRIEIEYSDNPEMMGLPSCFSFA</sequence>
<dbReference type="Proteomes" id="UP001610563">
    <property type="component" value="Unassembled WGS sequence"/>
</dbReference>
<protein>
    <submittedName>
        <fullName evidence="1">WD40-repeat-containing domain protein</fullName>
    </submittedName>
</protein>
<name>A0ABR4FHI3_9EURO</name>
<dbReference type="InterPro" id="IPR001680">
    <property type="entry name" value="WD40_rpt"/>
</dbReference>
<dbReference type="SMART" id="SM00320">
    <property type="entry name" value="WD40"/>
    <property type="match status" value="3"/>
</dbReference>
<gene>
    <name evidence="1" type="ORF">BJX66DRAFT_345591</name>
</gene>
<comment type="caution">
    <text evidence="1">The sequence shown here is derived from an EMBL/GenBank/DDBJ whole genome shotgun (WGS) entry which is preliminary data.</text>
</comment>
<reference evidence="1 2" key="1">
    <citation type="submission" date="2024-07" db="EMBL/GenBank/DDBJ databases">
        <title>Section-level genome sequencing and comparative genomics of Aspergillus sections Usti and Cavernicolus.</title>
        <authorList>
            <consortium name="Lawrence Berkeley National Laboratory"/>
            <person name="Nybo J.L."/>
            <person name="Vesth T.C."/>
            <person name="Theobald S."/>
            <person name="Frisvad J.C."/>
            <person name="Larsen T.O."/>
            <person name="Kjaerboelling I."/>
            <person name="Rothschild-Mancinelli K."/>
            <person name="Lyhne E.K."/>
            <person name="Kogle M.E."/>
            <person name="Barry K."/>
            <person name="Clum A."/>
            <person name="Na H."/>
            <person name="Ledsgaard L."/>
            <person name="Lin J."/>
            <person name="Lipzen A."/>
            <person name="Kuo A."/>
            <person name="Riley R."/>
            <person name="Mondo S."/>
            <person name="Labutti K."/>
            <person name="Haridas S."/>
            <person name="Pangalinan J."/>
            <person name="Salamov A.A."/>
            <person name="Simmons B.A."/>
            <person name="Magnuson J.K."/>
            <person name="Chen J."/>
            <person name="Drula E."/>
            <person name="Henrissat B."/>
            <person name="Wiebenga A."/>
            <person name="Lubbers R.J."/>
            <person name="Gomes A.C."/>
            <person name="Makela M.R."/>
            <person name="Stajich J."/>
            <person name="Grigoriev I.V."/>
            <person name="Mortensen U.H."/>
            <person name="De Vries R.P."/>
            <person name="Baker S.E."/>
            <person name="Andersen M.R."/>
        </authorList>
    </citation>
    <scope>NUCLEOTIDE SEQUENCE [LARGE SCALE GENOMIC DNA]</scope>
    <source>
        <strain evidence="1 2">CBS 209.92</strain>
    </source>
</reference>
<accession>A0ABR4FHI3</accession>
<organism evidence="1 2">
    <name type="scientific">Aspergillus keveii</name>
    <dbReference type="NCBI Taxonomy" id="714993"/>
    <lineage>
        <taxon>Eukaryota</taxon>
        <taxon>Fungi</taxon>
        <taxon>Dikarya</taxon>
        <taxon>Ascomycota</taxon>
        <taxon>Pezizomycotina</taxon>
        <taxon>Eurotiomycetes</taxon>
        <taxon>Eurotiomycetidae</taxon>
        <taxon>Eurotiales</taxon>
        <taxon>Aspergillaceae</taxon>
        <taxon>Aspergillus</taxon>
        <taxon>Aspergillus subgen. Nidulantes</taxon>
    </lineage>
</organism>
<dbReference type="Pfam" id="PF00400">
    <property type="entry name" value="WD40"/>
    <property type="match status" value="1"/>
</dbReference>
<dbReference type="Gene3D" id="2.130.10.10">
    <property type="entry name" value="YVTN repeat-like/Quinoprotein amine dehydrogenase"/>
    <property type="match status" value="1"/>
</dbReference>
<dbReference type="InterPro" id="IPR015943">
    <property type="entry name" value="WD40/YVTN_repeat-like_dom_sf"/>
</dbReference>
<evidence type="ECO:0000313" key="1">
    <source>
        <dbReference type="EMBL" id="KAL2782710.1"/>
    </source>
</evidence>
<dbReference type="InterPro" id="IPR036322">
    <property type="entry name" value="WD40_repeat_dom_sf"/>
</dbReference>
<evidence type="ECO:0000313" key="2">
    <source>
        <dbReference type="Proteomes" id="UP001610563"/>
    </source>
</evidence>
<proteinExistence type="predicted"/>